<feature type="region of interest" description="Disordered" evidence="1">
    <location>
        <begin position="1"/>
        <end position="49"/>
    </location>
</feature>
<feature type="region of interest" description="Disordered" evidence="1">
    <location>
        <begin position="332"/>
        <end position="417"/>
    </location>
</feature>
<evidence type="ECO:0000313" key="3">
    <source>
        <dbReference type="Proteomes" id="UP001140217"/>
    </source>
</evidence>
<gene>
    <name evidence="2" type="ORF">H4R18_004802</name>
</gene>
<feature type="region of interest" description="Disordered" evidence="1">
    <location>
        <begin position="620"/>
        <end position="674"/>
    </location>
</feature>
<dbReference type="Proteomes" id="UP001140217">
    <property type="component" value="Unassembled WGS sequence"/>
</dbReference>
<evidence type="ECO:0008006" key="4">
    <source>
        <dbReference type="Google" id="ProtNLM"/>
    </source>
</evidence>
<feature type="region of interest" description="Disordered" evidence="1">
    <location>
        <begin position="872"/>
        <end position="899"/>
    </location>
</feature>
<feature type="compositionally biased region" description="Polar residues" evidence="1">
    <location>
        <begin position="817"/>
        <end position="828"/>
    </location>
</feature>
<feature type="compositionally biased region" description="Polar residues" evidence="1">
    <location>
        <begin position="1011"/>
        <end position="1021"/>
    </location>
</feature>
<feature type="region of interest" description="Disordered" evidence="1">
    <location>
        <begin position="715"/>
        <end position="788"/>
    </location>
</feature>
<comment type="caution">
    <text evidence="2">The sequence shown here is derived from an EMBL/GenBank/DDBJ whole genome shotgun (WGS) entry which is preliminary data.</text>
</comment>
<reference evidence="2" key="1">
    <citation type="submission" date="2022-07" db="EMBL/GenBank/DDBJ databases">
        <title>Phylogenomic reconstructions and comparative analyses of Kickxellomycotina fungi.</title>
        <authorList>
            <person name="Reynolds N.K."/>
            <person name="Stajich J.E."/>
            <person name="Barry K."/>
            <person name="Grigoriev I.V."/>
            <person name="Crous P."/>
            <person name="Smith M.E."/>
        </authorList>
    </citation>
    <scope>NUCLEOTIDE SEQUENCE</scope>
    <source>
        <strain evidence="2">NBRC 105414</strain>
    </source>
</reference>
<feature type="region of interest" description="Disordered" evidence="1">
    <location>
        <begin position="85"/>
        <end position="113"/>
    </location>
</feature>
<name>A0A9W8H3C9_9FUNG</name>
<dbReference type="AlphaFoldDB" id="A0A9W8H3C9"/>
<protein>
    <recommendedName>
        <fullName evidence="4">BLOC-1-related complex subunit 5</fullName>
    </recommendedName>
</protein>
<dbReference type="OrthoDB" id="10035640at2759"/>
<feature type="compositionally biased region" description="Low complexity" evidence="1">
    <location>
        <begin position="890"/>
        <end position="899"/>
    </location>
</feature>
<feature type="compositionally biased region" description="Polar residues" evidence="1">
    <location>
        <begin position="85"/>
        <end position="97"/>
    </location>
</feature>
<proteinExistence type="predicted"/>
<accession>A0A9W8H3C9</accession>
<keyword evidence="3" id="KW-1185">Reference proteome</keyword>
<feature type="region of interest" description="Disordered" evidence="1">
    <location>
        <begin position="917"/>
        <end position="941"/>
    </location>
</feature>
<feature type="compositionally biased region" description="Low complexity" evidence="1">
    <location>
        <begin position="392"/>
        <end position="404"/>
    </location>
</feature>
<evidence type="ECO:0000256" key="1">
    <source>
        <dbReference type="SAM" id="MobiDB-lite"/>
    </source>
</evidence>
<sequence length="1051" mass="110810">MDFALHRDVPAPAPVPPRSRLPPSLTPSSFKEPLPLGRHANPYMLPAGLGHATDSRVSLLSMAGVPEDAAEPGLLDSPQLSLKNTKSTRALSSQHAARSSDAGRPRSRTQSSEQGIVTVFSGPQAPPPLDPDLDALNRLPRYRPLVLAPAGSRLSGLFHTGARYIEPTAEQLNLDETELTGLCFSFRDYVCDRAQRVCDRQSEFVCAAKHIGARAAETQARLLAASQQAKHDQDSLSVLKSLQKQTEKSYELIQDILHDLERLEAVLPPDVAGAGGTAAEFPRLSWMFAQRRRSSLQPSSPHASAALRRQIAARKAGAPVFPVRTSSAVPFNYTRSSSTSQSNAPPQAAASSKSRPGPYRLPALARQSSTVVPARSHSKWGSELRALRPRTSRNSLGSSGRSSPSMPPSPTATDEARLSFDGGSIDVQTTNMAALAATDAPRSTPKRPAQPFGSLRPLSMARAVYGDHQGNYSRSEVSLSKEQAVWSPQITTGANDSTFGHGHPADALTQLVLPDVEGGHLRLARHADMSPHDSGGGKQQQQHPPDPSPLSVPTSSDESPGSEARRTSVFRRPRLSVSAVLAASTEAEEAARSLERSPAASMAPLDPSAMLAQARIPPLRPRLSHHAGSPASPGSLHHDLPLQPGPSAASMPSPAPGPVAPTTPLGSPSSPTVTSRTAIVAAGADSGARQENRRSMPPQYPLEAARMLKQMIAERPDAAGSRPASRCSASHALGAAGAHHHRMSHPLGAGTDCSDSGPEHERRSRTSSLAASQLSATEGSDGADQVRQTGTVRTAVDARAASDSVRGLNPWARTNPERMSTWSSSSARTLADGLGGGSRVPSADDPFRQSKRPLSSAALATLTASAAMISRHPRGHGGGDSIGRKGAPGPGAAARIVGPRAAPDLGLSIRTDLEQRVRSYSESGRNPLLPREGRPHSSMGFHETVAGAPVWTVRSDVARARRHSPLSASLRQFHAEKLNPRRPSAMAVASQPRCPGSLSCELRLADDGPQSDATSDRTSCGSGAAAEPPGPAAPDAPARKRRAQTMDHHHE</sequence>
<feature type="region of interest" description="Disordered" evidence="1">
    <location>
        <begin position="807"/>
        <end position="850"/>
    </location>
</feature>
<organism evidence="2 3">
    <name type="scientific">Coemansia javaensis</name>
    <dbReference type="NCBI Taxonomy" id="2761396"/>
    <lineage>
        <taxon>Eukaryota</taxon>
        <taxon>Fungi</taxon>
        <taxon>Fungi incertae sedis</taxon>
        <taxon>Zoopagomycota</taxon>
        <taxon>Kickxellomycotina</taxon>
        <taxon>Kickxellomycetes</taxon>
        <taxon>Kickxellales</taxon>
        <taxon>Kickxellaceae</taxon>
        <taxon>Coemansia</taxon>
    </lineage>
</organism>
<feature type="region of interest" description="Disordered" evidence="1">
    <location>
        <begin position="436"/>
        <end position="455"/>
    </location>
</feature>
<feature type="compositionally biased region" description="Low complexity" evidence="1">
    <location>
        <begin position="766"/>
        <end position="777"/>
    </location>
</feature>
<feature type="compositionally biased region" description="Pro residues" evidence="1">
    <location>
        <begin position="11"/>
        <end position="20"/>
    </location>
</feature>
<feature type="compositionally biased region" description="Low complexity" evidence="1">
    <location>
        <begin position="334"/>
        <end position="355"/>
    </location>
</feature>
<feature type="compositionally biased region" description="Low complexity" evidence="1">
    <location>
        <begin position="662"/>
        <end position="674"/>
    </location>
</feature>
<feature type="region of interest" description="Disordered" evidence="1">
    <location>
        <begin position="1003"/>
        <end position="1051"/>
    </location>
</feature>
<feature type="region of interest" description="Disordered" evidence="1">
    <location>
        <begin position="527"/>
        <end position="570"/>
    </location>
</feature>
<dbReference type="EMBL" id="JANBUL010000249">
    <property type="protein sequence ID" value="KAJ2778105.1"/>
    <property type="molecule type" value="Genomic_DNA"/>
</dbReference>
<feature type="compositionally biased region" description="Low complexity" evidence="1">
    <location>
        <begin position="728"/>
        <end position="737"/>
    </location>
</feature>
<evidence type="ECO:0000313" key="2">
    <source>
        <dbReference type="EMBL" id="KAJ2778105.1"/>
    </source>
</evidence>
<feature type="compositionally biased region" description="Gly residues" evidence="1">
    <location>
        <begin position="876"/>
        <end position="889"/>
    </location>
</feature>